<dbReference type="AlphaFoldDB" id="A0A822YLH2"/>
<keyword evidence="1" id="KW-0732">Signal</keyword>
<name>A0A822YLH2_NELNU</name>
<feature type="chain" id="PRO_5032885784" evidence="1">
    <location>
        <begin position="24"/>
        <end position="134"/>
    </location>
</feature>
<dbReference type="Proteomes" id="UP000607653">
    <property type="component" value="Unassembled WGS sequence"/>
</dbReference>
<comment type="caution">
    <text evidence="2">The sequence shown here is derived from an EMBL/GenBank/DDBJ whole genome shotgun (WGS) entry which is preliminary data.</text>
</comment>
<evidence type="ECO:0000313" key="3">
    <source>
        <dbReference type="Proteomes" id="UP000607653"/>
    </source>
</evidence>
<dbReference type="EMBL" id="DUZY01000003">
    <property type="protein sequence ID" value="DAD33382.1"/>
    <property type="molecule type" value="Genomic_DNA"/>
</dbReference>
<feature type="signal peptide" evidence="1">
    <location>
        <begin position="1"/>
        <end position="23"/>
    </location>
</feature>
<gene>
    <name evidence="2" type="ORF">HUJ06_012233</name>
</gene>
<evidence type="ECO:0000313" key="2">
    <source>
        <dbReference type="EMBL" id="DAD33382.1"/>
    </source>
</evidence>
<accession>A0A822YLH2</accession>
<sequence>MLPSLLLLLFLCSFSAIPQPNSAAHIQSFGGVDMAAEQSEAPLTFEQYWVILQEACDRITNRLEGISDQDISGEDYMLYYKYPNALTWAKLFTKLALENHLIILSKCMTNSRRHSKNISIPRSYHVQVKRGMKL</sequence>
<proteinExistence type="predicted"/>
<evidence type="ECO:0000256" key="1">
    <source>
        <dbReference type="SAM" id="SignalP"/>
    </source>
</evidence>
<reference evidence="2 3" key="1">
    <citation type="journal article" date="2020" name="Mol. Biol. Evol.">
        <title>Distinct Expression and Methylation Patterns for Genes with Different Fates following a Single Whole-Genome Duplication in Flowering Plants.</title>
        <authorList>
            <person name="Shi T."/>
            <person name="Rahmani R.S."/>
            <person name="Gugger P.F."/>
            <person name="Wang M."/>
            <person name="Li H."/>
            <person name="Zhang Y."/>
            <person name="Li Z."/>
            <person name="Wang Q."/>
            <person name="Van de Peer Y."/>
            <person name="Marchal K."/>
            <person name="Chen J."/>
        </authorList>
    </citation>
    <scope>NUCLEOTIDE SEQUENCE [LARGE SCALE GENOMIC DNA]</scope>
    <source>
        <tissue evidence="2">Leaf</tissue>
    </source>
</reference>
<organism evidence="2 3">
    <name type="scientific">Nelumbo nucifera</name>
    <name type="common">Sacred lotus</name>
    <dbReference type="NCBI Taxonomy" id="4432"/>
    <lineage>
        <taxon>Eukaryota</taxon>
        <taxon>Viridiplantae</taxon>
        <taxon>Streptophyta</taxon>
        <taxon>Embryophyta</taxon>
        <taxon>Tracheophyta</taxon>
        <taxon>Spermatophyta</taxon>
        <taxon>Magnoliopsida</taxon>
        <taxon>Proteales</taxon>
        <taxon>Nelumbonaceae</taxon>
        <taxon>Nelumbo</taxon>
    </lineage>
</organism>
<protein>
    <submittedName>
        <fullName evidence="2">Uncharacterized protein</fullName>
    </submittedName>
</protein>
<keyword evidence="3" id="KW-1185">Reference proteome</keyword>